<dbReference type="PANTHER" id="PTHR47052">
    <property type="entry name" value="CONSERVED SERINE PROLINE-RICH PROTEIN (AFU_ORTHOLOGUE AFUA_2G01790)"/>
    <property type="match status" value="1"/>
</dbReference>
<feature type="compositionally biased region" description="Polar residues" evidence="1">
    <location>
        <begin position="391"/>
        <end position="429"/>
    </location>
</feature>
<feature type="region of interest" description="Disordered" evidence="1">
    <location>
        <begin position="139"/>
        <end position="184"/>
    </location>
</feature>
<feature type="compositionally biased region" description="Low complexity" evidence="1">
    <location>
        <begin position="332"/>
        <end position="344"/>
    </location>
</feature>
<feature type="compositionally biased region" description="Basic and acidic residues" evidence="1">
    <location>
        <begin position="207"/>
        <end position="220"/>
    </location>
</feature>
<dbReference type="OrthoDB" id="270970at2759"/>
<evidence type="ECO:0000259" key="2">
    <source>
        <dbReference type="PROSITE" id="PS50004"/>
    </source>
</evidence>
<protein>
    <recommendedName>
        <fullName evidence="2">C2 domain-containing protein</fullName>
    </recommendedName>
</protein>
<dbReference type="EMBL" id="KV454208">
    <property type="protein sequence ID" value="ODQ62411.1"/>
    <property type="molecule type" value="Genomic_DNA"/>
</dbReference>
<feature type="region of interest" description="Disordered" evidence="1">
    <location>
        <begin position="317"/>
        <end position="482"/>
    </location>
</feature>
<dbReference type="InterPro" id="IPR052981">
    <property type="entry name" value="Ingression_C2_domain"/>
</dbReference>
<feature type="region of interest" description="Disordered" evidence="1">
    <location>
        <begin position="200"/>
        <end position="271"/>
    </location>
</feature>
<feature type="compositionally biased region" description="Basic and acidic residues" evidence="1">
    <location>
        <begin position="317"/>
        <end position="326"/>
    </location>
</feature>
<feature type="compositionally biased region" description="Polar residues" evidence="1">
    <location>
        <begin position="454"/>
        <end position="472"/>
    </location>
</feature>
<feature type="domain" description="C2" evidence="2">
    <location>
        <begin position="1"/>
        <end position="111"/>
    </location>
</feature>
<accession>A0A1E3PAJ3</accession>
<dbReference type="SMART" id="SM00239">
    <property type="entry name" value="C2"/>
    <property type="match status" value="1"/>
</dbReference>
<keyword evidence="4" id="KW-1185">Reference proteome</keyword>
<dbReference type="GeneID" id="30201657"/>
<dbReference type="InterPro" id="IPR037791">
    <property type="entry name" value="C2_fungal_Inn1"/>
</dbReference>
<reference evidence="3 4" key="1">
    <citation type="journal article" date="2016" name="Proc. Natl. Acad. Sci. U.S.A.">
        <title>Comparative genomics of biotechnologically important yeasts.</title>
        <authorList>
            <person name="Riley R."/>
            <person name="Haridas S."/>
            <person name="Wolfe K.H."/>
            <person name="Lopes M.R."/>
            <person name="Hittinger C.T."/>
            <person name="Goeker M."/>
            <person name="Salamov A.A."/>
            <person name="Wisecaver J.H."/>
            <person name="Long T.M."/>
            <person name="Calvey C.H."/>
            <person name="Aerts A.L."/>
            <person name="Barry K.W."/>
            <person name="Choi C."/>
            <person name="Clum A."/>
            <person name="Coughlan A.Y."/>
            <person name="Deshpande S."/>
            <person name="Douglass A.P."/>
            <person name="Hanson S.J."/>
            <person name="Klenk H.-P."/>
            <person name="LaButti K.M."/>
            <person name="Lapidus A."/>
            <person name="Lindquist E.A."/>
            <person name="Lipzen A.M."/>
            <person name="Meier-Kolthoff J.P."/>
            <person name="Ohm R.A."/>
            <person name="Otillar R.P."/>
            <person name="Pangilinan J.L."/>
            <person name="Peng Y."/>
            <person name="Rokas A."/>
            <person name="Rosa C.A."/>
            <person name="Scheuner C."/>
            <person name="Sibirny A.A."/>
            <person name="Slot J.C."/>
            <person name="Stielow J.B."/>
            <person name="Sun H."/>
            <person name="Kurtzman C.P."/>
            <person name="Blackwell M."/>
            <person name="Grigoriev I.V."/>
            <person name="Jeffries T.W."/>
        </authorList>
    </citation>
    <scope>NUCLEOTIDE SEQUENCE [LARGE SCALE GENOMIC DNA]</scope>
    <source>
        <strain evidence="4">ATCC 58044 / CBS 1984 / NCYC 433 / NRRL Y-366-8</strain>
    </source>
</reference>
<feature type="compositionally biased region" description="Basic and acidic residues" evidence="1">
    <location>
        <begin position="430"/>
        <end position="443"/>
    </location>
</feature>
<organism evidence="3 4">
    <name type="scientific">Wickerhamomyces anomalus (strain ATCC 58044 / CBS 1984 / NCYC 433 / NRRL Y-366-8)</name>
    <name type="common">Yeast</name>
    <name type="synonym">Hansenula anomala</name>
    <dbReference type="NCBI Taxonomy" id="683960"/>
    <lineage>
        <taxon>Eukaryota</taxon>
        <taxon>Fungi</taxon>
        <taxon>Dikarya</taxon>
        <taxon>Ascomycota</taxon>
        <taxon>Saccharomycotina</taxon>
        <taxon>Saccharomycetes</taxon>
        <taxon>Phaffomycetales</taxon>
        <taxon>Wickerhamomycetaceae</taxon>
        <taxon>Wickerhamomyces</taxon>
    </lineage>
</organism>
<dbReference type="InterPro" id="IPR035892">
    <property type="entry name" value="C2_domain_sf"/>
</dbReference>
<dbReference type="Proteomes" id="UP000094112">
    <property type="component" value="Unassembled WGS sequence"/>
</dbReference>
<evidence type="ECO:0000313" key="3">
    <source>
        <dbReference type="EMBL" id="ODQ62411.1"/>
    </source>
</evidence>
<name>A0A1E3PAJ3_WICAA</name>
<dbReference type="CDD" id="cd08681">
    <property type="entry name" value="C2_fungal_Inn1p-like"/>
    <property type="match status" value="1"/>
</dbReference>
<dbReference type="RefSeq" id="XP_019041618.1">
    <property type="nucleotide sequence ID" value="XM_019184411.1"/>
</dbReference>
<gene>
    <name evidence="3" type="ORF">WICANDRAFT_76581</name>
</gene>
<dbReference type="Pfam" id="PF00168">
    <property type="entry name" value="C2"/>
    <property type="match status" value="1"/>
</dbReference>
<dbReference type="PROSITE" id="PS50004">
    <property type="entry name" value="C2"/>
    <property type="match status" value="1"/>
</dbReference>
<dbReference type="PANTHER" id="PTHR47052:SF3">
    <property type="entry name" value="INGRESSION PROTEIN 1"/>
    <property type="match status" value="1"/>
</dbReference>
<sequence>MSHFQGNTGTLIIVVARAKNLPNRRKMEKQNPYCLLRISNLTDKTRADIRGGQNPLWDEEFRFNISPEVQPILKLSILDETKKAPVLVSEAEIDFTPVFYSSVKEGFDRWHQLKAGSREAGEIYLEMTFYPLTSGFSSSQMSKSSKAPLVRKRDLPAVPGQETKSESMSAPATTIPPPLPRATSPRALAFDRLSKSEYGGDISQQFHHSDSFRPEQRTDFSRSQISVNSLPDIPSHNNVLKNLPPINTNPQQEQKADSFRQSLDPGRRNQTSDLKNFAQKLTSKYNLPLLGSNEVNTQKKTSDSFDELEREVQSDWVRNYRSDKPRPPPLPSHSQNSLSSGSGSLPPPLPQHSSHSLKNSSINQYNIIEPGNVSPNRRRSPERKAPGNFYKSGSSSPKRLNLSSLPYDSNSIPTPSTHSPNIDNYNDRVTSSKDDEVLLDRHNAPTPYDLFVQDSMNNSQSSFGRTSPTRFKSSLPPAPPPH</sequence>
<dbReference type="SUPFAM" id="SSF49562">
    <property type="entry name" value="C2 domain (Calcium/lipid-binding domain, CaLB)"/>
    <property type="match status" value="1"/>
</dbReference>
<feature type="compositionally biased region" description="Polar residues" evidence="1">
    <location>
        <begin position="221"/>
        <end position="253"/>
    </location>
</feature>
<dbReference type="AlphaFoldDB" id="A0A1E3PAJ3"/>
<evidence type="ECO:0000256" key="1">
    <source>
        <dbReference type="SAM" id="MobiDB-lite"/>
    </source>
</evidence>
<proteinExistence type="predicted"/>
<dbReference type="Gene3D" id="2.60.40.150">
    <property type="entry name" value="C2 domain"/>
    <property type="match status" value="1"/>
</dbReference>
<dbReference type="STRING" id="683960.A0A1E3PAJ3"/>
<dbReference type="InterPro" id="IPR000008">
    <property type="entry name" value="C2_dom"/>
</dbReference>
<evidence type="ECO:0000313" key="4">
    <source>
        <dbReference type="Proteomes" id="UP000094112"/>
    </source>
</evidence>